<organism evidence="4 5">
    <name type="scientific">Acetobacter peroxydans</name>
    <dbReference type="NCBI Taxonomy" id="104098"/>
    <lineage>
        <taxon>Bacteria</taxon>
        <taxon>Pseudomonadati</taxon>
        <taxon>Pseudomonadota</taxon>
        <taxon>Alphaproteobacteria</taxon>
        <taxon>Acetobacterales</taxon>
        <taxon>Acetobacteraceae</taxon>
        <taxon>Acetobacter</taxon>
    </lineage>
</organism>
<dbReference type="Gene3D" id="3.40.250.10">
    <property type="entry name" value="Rhodanese-like domain"/>
    <property type="match status" value="1"/>
</dbReference>
<evidence type="ECO:0000256" key="1">
    <source>
        <dbReference type="HAMAP-Rule" id="MF_00469"/>
    </source>
</evidence>
<dbReference type="PANTHER" id="PTHR43268:SF3">
    <property type="entry name" value="RHODANESE-LIKE DOMAIN-CONTAINING PROTEIN 7-RELATED"/>
    <property type="match status" value="1"/>
</dbReference>
<dbReference type="HAMAP" id="MF_00469">
    <property type="entry name" value="TrhO"/>
    <property type="match status" value="1"/>
</dbReference>
<feature type="compositionally biased region" description="Pro residues" evidence="2">
    <location>
        <begin position="350"/>
        <end position="359"/>
    </location>
</feature>
<dbReference type="Proteomes" id="UP000317730">
    <property type="component" value="Unassembled WGS sequence"/>
</dbReference>
<evidence type="ECO:0000256" key="2">
    <source>
        <dbReference type="SAM" id="MobiDB-lite"/>
    </source>
</evidence>
<proteinExistence type="inferred from homology"/>
<dbReference type="AlphaFoldDB" id="A0A4Y3TTR0"/>
<accession>A0A4Y3TTR0</accession>
<keyword evidence="1" id="KW-0560">Oxidoreductase</keyword>
<dbReference type="SUPFAM" id="SSF52821">
    <property type="entry name" value="Rhodanese/Cell cycle control phosphatase"/>
    <property type="match status" value="1"/>
</dbReference>
<dbReference type="InterPro" id="IPR036873">
    <property type="entry name" value="Rhodanese-like_dom_sf"/>
</dbReference>
<feature type="domain" description="Rhodanese" evidence="3">
    <location>
        <begin position="140"/>
        <end position="238"/>
    </location>
</feature>
<dbReference type="InterPro" id="IPR001763">
    <property type="entry name" value="Rhodanese-like_dom"/>
</dbReference>
<dbReference type="InterPro" id="IPR020936">
    <property type="entry name" value="TrhO"/>
</dbReference>
<dbReference type="RefSeq" id="WP_141375028.1">
    <property type="nucleotide sequence ID" value="NZ_BAPL01000015.1"/>
</dbReference>
<dbReference type="SMART" id="SM00450">
    <property type="entry name" value="RHOD"/>
    <property type="match status" value="1"/>
</dbReference>
<evidence type="ECO:0000259" key="3">
    <source>
        <dbReference type="PROSITE" id="PS50206"/>
    </source>
</evidence>
<comment type="catalytic activity">
    <reaction evidence="1">
        <text>uridine(34) in tRNA + AH2 + O2 = 5-hydroxyuridine(34) in tRNA + A + H2O</text>
        <dbReference type="Rhea" id="RHEA:64224"/>
        <dbReference type="Rhea" id="RHEA-COMP:11727"/>
        <dbReference type="Rhea" id="RHEA-COMP:13381"/>
        <dbReference type="ChEBI" id="CHEBI:13193"/>
        <dbReference type="ChEBI" id="CHEBI:15377"/>
        <dbReference type="ChEBI" id="CHEBI:15379"/>
        <dbReference type="ChEBI" id="CHEBI:17499"/>
        <dbReference type="ChEBI" id="CHEBI:65315"/>
        <dbReference type="ChEBI" id="CHEBI:136877"/>
    </reaction>
</comment>
<name>A0A4Y3TTR0_9PROT</name>
<dbReference type="GO" id="GO:0006400">
    <property type="term" value="P:tRNA modification"/>
    <property type="evidence" value="ECO:0007669"/>
    <property type="project" value="UniProtKB-UniRule"/>
</dbReference>
<dbReference type="InterPro" id="IPR036280">
    <property type="entry name" value="Multihaem_cyt_sf"/>
</dbReference>
<dbReference type="InterPro" id="IPR040503">
    <property type="entry name" value="TRHO_N"/>
</dbReference>
<dbReference type="EC" id="1.14.-.-" evidence="1"/>
<dbReference type="EMBL" id="BJMV01000003">
    <property type="protein sequence ID" value="GEB85108.1"/>
    <property type="molecule type" value="Genomic_DNA"/>
</dbReference>
<evidence type="ECO:0000313" key="4">
    <source>
        <dbReference type="EMBL" id="GEB85108.1"/>
    </source>
</evidence>
<dbReference type="SUPFAM" id="SSF48695">
    <property type="entry name" value="Multiheme cytochromes"/>
    <property type="match status" value="1"/>
</dbReference>
<gene>
    <name evidence="1" type="primary">trhO</name>
    <name evidence="4" type="ORF">APE01nite_09050</name>
</gene>
<feature type="compositionally biased region" description="Basic and acidic residues" evidence="2">
    <location>
        <begin position="326"/>
        <end position="341"/>
    </location>
</feature>
<dbReference type="GO" id="GO:0016705">
    <property type="term" value="F:oxidoreductase activity, acting on paired donors, with incorporation or reduction of molecular oxygen"/>
    <property type="evidence" value="ECO:0007669"/>
    <property type="project" value="UniProtKB-UniRule"/>
</dbReference>
<dbReference type="PANTHER" id="PTHR43268">
    <property type="entry name" value="THIOSULFATE SULFURTRANSFERASE/RHODANESE-LIKE DOMAIN-CONTAINING PROTEIN 2"/>
    <property type="match status" value="1"/>
</dbReference>
<comment type="similarity">
    <text evidence="1">Belongs to the TrhO family.</text>
</comment>
<dbReference type="PROSITE" id="PS50206">
    <property type="entry name" value="RHODANESE_3"/>
    <property type="match status" value="1"/>
</dbReference>
<comment type="function">
    <text evidence="1">Catalyzes oxygen-dependent 5-hydroxyuridine (ho5U) modification at position 34 in tRNAs.</text>
</comment>
<comment type="caution">
    <text evidence="4">The sequence shown here is derived from an EMBL/GenBank/DDBJ whole genome shotgun (WGS) entry which is preliminary data.</text>
</comment>
<evidence type="ECO:0000313" key="5">
    <source>
        <dbReference type="Proteomes" id="UP000317730"/>
    </source>
</evidence>
<keyword evidence="1" id="KW-0819">tRNA processing</keyword>
<reference evidence="4 5" key="1">
    <citation type="submission" date="2019-06" db="EMBL/GenBank/DDBJ databases">
        <title>Whole genome shotgun sequence of Acetobacter peroxydans NBRC 13755.</title>
        <authorList>
            <person name="Hosoyama A."/>
            <person name="Uohara A."/>
            <person name="Ohji S."/>
            <person name="Ichikawa N."/>
        </authorList>
    </citation>
    <scope>NUCLEOTIDE SEQUENCE [LARGE SCALE GENOMIC DNA]</scope>
    <source>
        <strain evidence="4 5">NBRC 13755</strain>
    </source>
</reference>
<protein>
    <recommendedName>
        <fullName evidence="1">tRNA uridine(34) hydroxylase</fullName>
        <ecNumber evidence="1">1.14.-.-</ecNumber>
    </recommendedName>
    <alternativeName>
        <fullName evidence="1">tRNA hydroxylation protein O</fullName>
    </alternativeName>
</protein>
<dbReference type="CDD" id="cd01518">
    <property type="entry name" value="RHOD_YceA"/>
    <property type="match status" value="1"/>
</dbReference>
<sequence>MTTASTSPALSTAQDASTLPYRVAALYRFTPFENPADIRKSLLQTCTEQGVKGILLLAKEGINGTIAGTDAGIEAVVAYIRTLPGCAAIEVKFSRAPSMPFLRMKVRLKKEIVTMGVADMDPNRTVGTYVAPAEWNALLEDPDTILIDTRNDYEVAVGTFRGATDPRTKTFREFPDWFRKNRDSFTQNGRKPRLAMFCTGGIRCEKATAFVKTEGFEEVYHLQGGILKYLETIPEQESLWEGECFVFDQRVTVGHGLKPGEMELCHACRAPLSPQDKTSALYEAGVSCPACHGQWDAKRRARHAEREHQARLASARGDAHLGANMAEERARKRQKQEEIIRRQNATRETPVPPVTPETA</sequence>
<dbReference type="Gene3D" id="3.30.70.100">
    <property type="match status" value="1"/>
</dbReference>
<dbReference type="OrthoDB" id="9778326at2"/>
<keyword evidence="5" id="KW-1185">Reference proteome</keyword>
<feature type="region of interest" description="Disordered" evidence="2">
    <location>
        <begin position="310"/>
        <end position="359"/>
    </location>
</feature>
<dbReference type="Pfam" id="PF17773">
    <property type="entry name" value="UPF0176_N"/>
    <property type="match status" value="1"/>
</dbReference>
<dbReference type="NCBIfam" id="NF001136">
    <property type="entry name" value="PRK00142.1-4"/>
    <property type="match status" value="1"/>
</dbReference>
<dbReference type="Pfam" id="PF00581">
    <property type="entry name" value="Rhodanese"/>
    <property type="match status" value="1"/>
</dbReference>